<evidence type="ECO:0000313" key="4">
    <source>
        <dbReference type="Proteomes" id="UP000282076"/>
    </source>
</evidence>
<protein>
    <recommendedName>
        <fullName evidence="2">SLH domain-containing protein</fullName>
    </recommendedName>
</protein>
<dbReference type="Pfam" id="PF13753">
    <property type="entry name" value="SWM_repeat"/>
    <property type="match status" value="4"/>
</dbReference>
<accession>A0A494X9R6</accession>
<dbReference type="PANTHER" id="PTHR43308">
    <property type="entry name" value="OUTER MEMBRANE PROTEIN ALPHA-RELATED"/>
    <property type="match status" value="1"/>
</dbReference>
<dbReference type="InterPro" id="IPR001119">
    <property type="entry name" value="SLH_dom"/>
</dbReference>
<keyword evidence="4" id="KW-1185">Reference proteome</keyword>
<reference evidence="3 4" key="1">
    <citation type="submission" date="2018-10" db="EMBL/GenBank/DDBJ databases">
        <title>Cohnella sp. M2MS4P-1, whole genome shotgun sequence.</title>
        <authorList>
            <person name="Tuo L."/>
        </authorList>
    </citation>
    <scope>NUCLEOTIDE SEQUENCE [LARGE SCALE GENOMIC DNA]</scope>
    <source>
        <strain evidence="3 4">M2MS4P-1</strain>
    </source>
</reference>
<evidence type="ECO:0000259" key="2">
    <source>
        <dbReference type="PROSITE" id="PS51272"/>
    </source>
</evidence>
<name>A0A494X9R6_9BACL</name>
<dbReference type="PROSITE" id="PS51272">
    <property type="entry name" value="SLH"/>
    <property type="match status" value="3"/>
</dbReference>
<feature type="domain" description="SLH" evidence="2">
    <location>
        <begin position="1334"/>
        <end position="1397"/>
    </location>
</feature>
<dbReference type="Pfam" id="PF00395">
    <property type="entry name" value="SLH"/>
    <property type="match status" value="3"/>
</dbReference>
<dbReference type="InterPro" id="IPR028059">
    <property type="entry name" value="SWM_rpt"/>
</dbReference>
<dbReference type="Gene3D" id="2.60.40.1220">
    <property type="match status" value="1"/>
</dbReference>
<dbReference type="PANTHER" id="PTHR43308:SF5">
    <property type="entry name" value="S-LAYER PROTEIN _ PEPTIDOGLYCAN ENDO-BETA-N-ACETYLGLUCOSAMINIDASE"/>
    <property type="match status" value="1"/>
</dbReference>
<evidence type="ECO:0000256" key="1">
    <source>
        <dbReference type="ARBA" id="ARBA00022729"/>
    </source>
</evidence>
<dbReference type="Proteomes" id="UP000282076">
    <property type="component" value="Unassembled WGS sequence"/>
</dbReference>
<dbReference type="InterPro" id="IPR014755">
    <property type="entry name" value="Cu-Rt/internalin_Ig-like"/>
</dbReference>
<sequence length="1460" mass="151982">MCVHREGYLLQLKRTLSFVMILSLLLQLWVAGVATAAQGDPAVVSTYPSNNETSVPANAKLRIKFDQNVLRGGGTIAIKNSATNATAVSYDINNGNIIFLSADTVQIDPGSSLVAGQRYYVEISNNAFVNSSGGGYAGIANATTWNFGVIANDFTPPTATLTPVSGGTMTATGALKLLFSEIVNTASGSIRIIRTDTGDTQIISVLSPEVTGSGIDAGGGKTEITIRPSIRLVSGKSYQVQIDPTAFVDVVGNAFAPPFWSFTTTAPLVSVSSLAPADDSVGVPIGAFTATMTFGSTIYKGTSGKIYLKRVDNNAIISTLDMATSDASRVTTSGLSATINFATSLLPNTSYYIMMDPGVFKDAANNLYEGIVDAVSWNFSTIPGTDTTPPVAISVTPSSGSTTSAISGSLSIKFNEPVKPGSGTIVIRNATTTSIFCSIPVTSGAVTGGGTDTITITPSAYGTCGNFVKNTSYAVQIGSLAITDLSGNAYAGIATTDYSSWWFRISSDTTPPELVSTSPVSGTNSVKTNATLSMLFDEPILVNAGVTATIYPVIGAVRGTGIPATLSADSANSRKVNLTTPGLTMATSYIVNVPNNAITDVAANPFPGILNDYRWTFQTIGTDTTAPVFVSAMMDGSALVLTYNKDLDEDFVPYPSNFFVTVNDVPRQVNAISIVGRTVRLTMQSGVAVGQAVKVSYTRDSDSNHILKDLSGNPAAPFTAKEVTNTLDTTLARPVSGMLNGTVLTLTFNKSLAALTSGAVSQFVVKYNGVAQGVSNISASGTTVTLTIPYASVNVQSVSVSYAPGAAPLRDLSGNAVTGFADFYVQNANDITPPVLASATAVGTKITLTFNEGLDMNSVPLKSNFSVIKGSTAAAISSVVVTNNAVELTMTQAIETDAVLYVSYIPGGTGIKDLAGNAAVAINSYRIVASSSITAVLSSAVVKAGVITLTYSAPLNATSVPYSSQYYVKVDGTFSSISSIAVSGATVNLTLATPVKTGQTVSLSYMPTGVPLKDQLNQPVAAIAETAVTNQSSTIVNLPDYLEADSTGGLQFVVAKTSSTGSGALPSGRSTVRYTLDGTKFLGAYDTIRQSGGVSVPRVTFKVPSTELGALVAIPISAIMDAASRASNASFRVDFGDLQFELPLTAVNYSKEIYLAGGNTNSSYLQLSIEKNASAPVVSALNIIGAQSLATPADFSAGILTGTNVKAIDNYDSFVKRTFVLSSLSGSTSNVSVVRLDSASNELVYVPTVIEGSGGTTRVNFMRKGNSTYAVVRKNATFTDMDKHWASNEVLLLASKFIVPGYTVKTFAPGRSITRSEFAEFIARGIGLDGDRTAASRYSDVSVQNLKAAYIGAVSKAGIVEGGSDGKFRPNAAVTREEMATMLVRAMNYVGVQTSTSSSALNAFKDKNKVSNWAKDGMSICVTAGFIKGSTANTINPQSNATRAEAAIMIKRFLEYVNFL</sequence>
<evidence type="ECO:0000313" key="3">
    <source>
        <dbReference type="EMBL" id="RKP47268.1"/>
    </source>
</evidence>
<feature type="domain" description="SLH" evidence="2">
    <location>
        <begin position="1401"/>
        <end position="1460"/>
    </location>
</feature>
<dbReference type="InterPro" id="IPR011801">
    <property type="entry name" value="Swm_rep_I_cyn"/>
</dbReference>
<feature type="domain" description="SLH" evidence="2">
    <location>
        <begin position="1273"/>
        <end position="1333"/>
    </location>
</feature>
<gene>
    <name evidence="3" type="ORF">D7Z26_23480</name>
</gene>
<dbReference type="InterPro" id="IPR051465">
    <property type="entry name" value="Cell_Envelope_Struct_Comp"/>
</dbReference>
<dbReference type="EMBL" id="RBZM01000011">
    <property type="protein sequence ID" value="RKP47268.1"/>
    <property type="molecule type" value="Genomic_DNA"/>
</dbReference>
<dbReference type="NCBIfam" id="TIGR02059">
    <property type="entry name" value="swm_rep_I"/>
    <property type="match status" value="4"/>
</dbReference>
<organism evidence="3 4">
    <name type="scientific">Cohnella endophytica</name>
    <dbReference type="NCBI Taxonomy" id="2419778"/>
    <lineage>
        <taxon>Bacteria</taxon>
        <taxon>Bacillati</taxon>
        <taxon>Bacillota</taxon>
        <taxon>Bacilli</taxon>
        <taxon>Bacillales</taxon>
        <taxon>Paenibacillaceae</taxon>
        <taxon>Cohnella</taxon>
    </lineage>
</organism>
<dbReference type="InterPro" id="IPR032812">
    <property type="entry name" value="SbsA_Ig"/>
</dbReference>
<proteinExistence type="predicted"/>
<comment type="caution">
    <text evidence="3">The sequence shown here is derived from an EMBL/GenBank/DDBJ whole genome shotgun (WGS) entry which is preliminary data.</text>
</comment>
<dbReference type="Pfam" id="PF13205">
    <property type="entry name" value="Big_5"/>
    <property type="match status" value="5"/>
</dbReference>
<keyword evidence="1" id="KW-0732">Signal</keyword>